<dbReference type="SUPFAM" id="SSF140111">
    <property type="entry name" value="Endosomal sorting complex assembly domain"/>
    <property type="match status" value="1"/>
</dbReference>
<proteinExistence type="inferred from homology"/>
<name>A0AAN7WGS7_9SACH</name>
<comment type="function">
    <text evidence="5">Component of the ESCRT-I complex (endosomal sorting complex required for transport I), a regulator of vesicular trafficking process.</text>
</comment>
<dbReference type="Pfam" id="PF03997">
    <property type="entry name" value="VPS28"/>
    <property type="match status" value="1"/>
</dbReference>
<dbReference type="PANTHER" id="PTHR12937">
    <property type="entry name" value="VACUOLAR PROTEIN SORTING 28, ISOFORM 2 VPS28"/>
    <property type="match status" value="1"/>
</dbReference>
<dbReference type="GO" id="GO:0031902">
    <property type="term" value="C:late endosome membrane"/>
    <property type="evidence" value="ECO:0007669"/>
    <property type="project" value="UniProtKB-SubCell"/>
</dbReference>
<comment type="similarity">
    <text evidence="5 6">Belongs to the VPS28 family.</text>
</comment>
<keyword evidence="2 5" id="KW-0813">Transport</keyword>
<dbReference type="Gene3D" id="1.20.1440.200">
    <property type="match status" value="1"/>
</dbReference>
<dbReference type="PANTHER" id="PTHR12937:SF0">
    <property type="entry name" value="VACUOLAR PROTEIN SORTING-ASSOCIATED PROTEIN 28 HOMOLOG"/>
    <property type="match status" value="1"/>
</dbReference>
<evidence type="ECO:0000256" key="5">
    <source>
        <dbReference type="PIRNR" id="PIRNR017535"/>
    </source>
</evidence>
<dbReference type="FunFam" id="1.20.120.1130:FF:000001">
    <property type="entry name" value="Vacuolar protein sorting-associated protein 28 homolog"/>
    <property type="match status" value="1"/>
</dbReference>
<dbReference type="PIRSF" id="PIRSF017535">
    <property type="entry name" value="VPS28"/>
    <property type="match status" value="1"/>
</dbReference>
<evidence type="ECO:0000259" key="8">
    <source>
        <dbReference type="PROSITE" id="PS51310"/>
    </source>
</evidence>
<dbReference type="InterPro" id="IPR017898">
    <property type="entry name" value="VPS28_N"/>
</dbReference>
<dbReference type="InterPro" id="IPR037202">
    <property type="entry name" value="ESCRT_assembly_dom"/>
</dbReference>
<comment type="subcellular location">
    <subcellularLocation>
        <location evidence="1">Late endosome membrane</location>
        <topology evidence="1">Peripheral membrane protein</topology>
    </subcellularLocation>
</comment>
<dbReference type="SUPFAM" id="SSF140427">
    <property type="entry name" value="VPS28 C-terminal domain-like"/>
    <property type="match status" value="1"/>
</dbReference>
<feature type="region of interest" description="Disordered" evidence="7">
    <location>
        <begin position="133"/>
        <end position="153"/>
    </location>
</feature>
<sequence length="267" mass="30663">MSGLAPVNFYGTQGSTRAFPAELYSEVPLFDTSITSQRKETIETLSEIYSIIIALDHVEKAYLKDSVDTHQYTNAVNKLLAQYKTYLNDAKVRKEFKDLDSFVKRYNIVASNAIIRLERGIPMTVEHAIVDDNENDDFDNNNGDNGNNKGIDDKNDDIRCNKIKVNINKNKTFNGKNVAEATGNFITLIDALKLNYRAKDQLHPLMAELLLSINKVSRQDFEYRQKLVDWIVKINRMKVDEQLTDTEIRELIFDLDAAYKSFYTLLE</sequence>
<dbReference type="Proteomes" id="UP001306508">
    <property type="component" value="Unassembled WGS sequence"/>
</dbReference>
<feature type="domain" description="VPS28 C-terminal" evidence="8">
    <location>
        <begin position="173"/>
        <end position="267"/>
    </location>
</feature>
<dbReference type="AlphaFoldDB" id="A0AAN7WGS7"/>
<keyword evidence="4 5" id="KW-0653">Protein transport</keyword>
<keyword evidence="3 5" id="KW-0967">Endosome</keyword>
<dbReference type="InterPro" id="IPR007143">
    <property type="entry name" value="Vps28"/>
</dbReference>
<feature type="domain" description="VPS28 N-terminal" evidence="9">
    <location>
        <begin position="16"/>
        <end position="127"/>
    </location>
</feature>
<dbReference type="InterPro" id="IPR038358">
    <property type="entry name" value="VPS28_N_sf"/>
</dbReference>
<dbReference type="GO" id="GO:0043328">
    <property type="term" value="P:protein transport to vacuole involved in ubiquitin-dependent protein catabolic process via the multivesicular body sorting pathway"/>
    <property type="evidence" value="ECO:0007669"/>
    <property type="project" value="TreeGrafter"/>
</dbReference>
<dbReference type="PROSITE" id="PS51313">
    <property type="entry name" value="VPS28_N"/>
    <property type="match status" value="1"/>
</dbReference>
<evidence type="ECO:0000259" key="9">
    <source>
        <dbReference type="PROSITE" id="PS51313"/>
    </source>
</evidence>
<protein>
    <recommendedName>
        <fullName evidence="5">Vacuolar protein sorting-associated protein 28</fullName>
    </recommendedName>
    <alternativeName>
        <fullName evidence="5">ESCRT-I complex subunit VPS28</fullName>
    </alternativeName>
</protein>
<evidence type="ECO:0000256" key="7">
    <source>
        <dbReference type="SAM" id="MobiDB-lite"/>
    </source>
</evidence>
<dbReference type="FunFam" id="1.20.1440.200:FF:000003">
    <property type="entry name" value="Vacuolar protein sorting-associated protein 28"/>
    <property type="match status" value="1"/>
</dbReference>
<reference evidence="11" key="1">
    <citation type="submission" date="2023-07" db="EMBL/GenBank/DDBJ databases">
        <title>A draft genome of Kazachstania heterogenica Y-27499.</title>
        <authorList>
            <person name="Donic C."/>
            <person name="Kralova J.S."/>
            <person name="Fidel L."/>
            <person name="Ben-Dor S."/>
            <person name="Jung S."/>
        </authorList>
    </citation>
    <scope>NUCLEOTIDE SEQUENCE [LARGE SCALE GENOMIC DNA]</scope>
    <source>
        <strain evidence="11">Y27499</strain>
    </source>
</reference>
<evidence type="ECO:0000313" key="10">
    <source>
        <dbReference type="EMBL" id="KAK5779738.1"/>
    </source>
</evidence>
<evidence type="ECO:0000256" key="2">
    <source>
        <dbReference type="ARBA" id="ARBA00022448"/>
    </source>
</evidence>
<evidence type="ECO:0000256" key="4">
    <source>
        <dbReference type="ARBA" id="ARBA00022927"/>
    </source>
</evidence>
<accession>A0AAN7WGS7</accession>
<evidence type="ECO:0000313" key="11">
    <source>
        <dbReference type="Proteomes" id="UP001306508"/>
    </source>
</evidence>
<feature type="compositionally biased region" description="Low complexity" evidence="7">
    <location>
        <begin position="140"/>
        <end position="149"/>
    </location>
</feature>
<dbReference type="GO" id="GO:0000813">
    <property type="term" value="C:ESCRT I complex"/>
    <property type="evidence" value="ECO:0007669"/>
    <property type="project" value="UniProtKB-UniRule"/>
</dbReference>
<dbReference type="InterPro" id="IPR037206">
    <property type="entry name" value="VPS28_C_sf"/>
</dbReference>
<keyword evidence="11" id="KW-1185">Reference proteome</keyword>
<dbReference type="InterPro" id="IPR017899">
    <property type="entry name" value="VPS28_C"/>
</dbReference>
<dbReference type="EMBL" id="JAWIZZ010000046">
    <property type="protein sequence ID" value="KAK5779738.1"/>
    <property type="molecule type" value="Genomic_DNA"/>
</dbReference>
<evidence type="ECO:0000256" key="6">
    <source>
        <dbReference type="PROSITE-ProRule" id="PRU00642"/>
    </source>
</evidence>
<gene>
    <name evidence="10" type="ORF">RI543_002860</name>
</gene>
<evidence type="ECO:0000256" key="1">
    <source>
        <dbReference type="ARBA" id="ARBA00004633"/>
    </source>
</evidence>
<dbReference type="PROSITE" id="PS51310">
    <property type="entry name" value="VPS28_C"/>
    <property type="match status" value="1"/>
</dbReference>
<dbReference type="Gene3D" id="1.20.120.1130">
    <property type="match status" value="1"/>
</dbReference>
<organism evidence="10 11">
    <name type="scientific">Arxiozyma heterogenica</name>
    <dbReference type="NCBI Taxonomy" id="278026"/>
    <lineage>
        <taxon>Eukaryota</taxon>
        <taxon>Fungi</taxon>
        <taxon>Dikarya</taxon>
        <taxon>Ascomycota</taxon>
        <taxon>Saccharomycotina</taxon>
        <taxon>Saccharomycetes</taxon>
        <taxon>Saccharomycetales</taxon>
        <taxon>Saccharomycetaceae</taxon>
        <taxon>Arxiozyma</taxon>
    </lineage>
</organism>
<dbReference type="GO" id="GO:0044877">
    <property type="term" value="F:protein-containing complex binding"/>
    <property type="evidence" value="ECO:0007669"/>
    <property type="project" value="TreeGrafter"/>
</dbReference>
<evidence type="ECO:0000256" key="3">
    <source>
        <dbReference type="ARBA" id="ARBA00022753"/>
    </source>
</evidence>
<comment type="caution">
    <text evidence="10">The sequence shown here is derived from an EMBL/GenBank/DDBJ whole genome shotgun (WGS) entry which is preliminary data.</text>
</comment>